<reference evidence="8 10" key="2">
    <citation type="submission" date="2019-07" db="EMBL/GenBank/DDBJ databases">
        <title>Tepidimonas ignava SPS-1037 draft genome.</title>
        <authorList>
            <person name="Da Costa M.S."/>
            <person name="Froufe H.J.C."/>
            <person name="Egas C."/>
            <person name="Albuquerque L."/>
        </authorList>
    </citation>
    <scope>NUCLEOTIDE SEQUENCE [LARGE SCALE GENOMIC DNA]</scope>
    <source>
        <strain evidence="8 10">SPS-1037</strain>
    </source>
</reference>
<dbReference type="Pfam" id="PF00005">
    <property type="entry name" value="ABC_tran"/>
    <property type="match status" value="1"/>
</dbReference>
<keyword evidence="3" id="KW-0472">Membrane</keyword>
<gene>
    <name evidence="8" type="primary">tagH</name>
    <name evidence="7" type="ORF">EDC36_104224</name>
    <name evidence="8" type="ORF">Tigna_01906</name>
</gene>
<dbReference type="InterPro" id="IPR003439">
    <property type="entry name" value="ABC_transporter-like_ATP-bd"/>
</dbReference>
<dbReference type="AlphaFoldDB" id="A0A4R3LGW9"/>
<dbReference type="InterPro" id="IPR003593">
    <property type="entry name" value="AAA+_ATPase"/>
</dbReference>
<protein>
    <submittedName>
        <fullName evidence="7">Lipopolysaccharide transport system ATP-binding protein</fullName>
    </submittedName>
    <submittedName>
        <fullName evidence="8">Teichoic acids export ATP-binding protein TagH</fullName>
    </submittedName>
</protein>
<dbReference type="EMBL" id="SMAH01000004">
    <property type="protein sequence ID" value="TCS98800.1"/>
    <property type="molecule type" value="Genomic_DNA"/>
</dbReference>
<evidence type="ECO:0000313" key="8">
    <source>
        <dbReference type="EMBL" id="TSE20275.1"/>
    </source>
</evidence>
<dbReference type="GO" id="GO:0016887">
    <property type="term" value="F:ATP hydrolysis activity"/>
    <property type="evidence" value="ECO:0007669"/>
    <property type="project" value="InterPro"/>
</dbReference>
<dbReference type="Proteomes" id="UP000295536">
    <property type="component" value="Unassembled WGS sequence"/>
</dbReference>
<dbReference type="Proteomes" id="UP000315577">
    <property type="component" value="Unassembled WGS sequence"/>
</dbReference>
<accession>A0A4R3LGW9</accession>
<evidence type="ECO:0000313" key="9">
    <source>
        <dbReference type="Proteomes" id="UP000295536"/>
    </source>
</evidence>
<dbReference type="InterPro" id="IPR029439">
    <property type="entry name" value="Wzt_C"/>
</dbReference>
<dbReference type="CDD" id="cd10147">
    <property type="entry name" value="Wzt_C-like"/>
    <property type="match status" value="1"/>
</dbReference>
<keyword evidence="3" id="KW-1003">Cell membrane</keyword>
<dbReference type="EMBL" id="VJNC01000013">
    <property type="protein sequence ID" value="TSE20275.1"/>
    <property type="molecule type" value="Genomic_DNA"/>
</dbReference>
<evidence type="ECO:0000256" key="1">
    <source>
        <dbReference type="ARBA" id="ARBA00005417"/>
    </source>
</evidence>
<dbReference type="SUPFAM" id="SSF52540">
    <property type="entry name" value="P-loop containing nucleoside triphosphate hydrolases"/>
    <property type="match status" value="1"/>
</dbReference>
<evidence type="ECO:0000256" key="5">
    <source>
        <dbReference type="ARBA" id="ARBA00022840"/>
    </source>
</evidence>
<dbReference type="PANTHER" id="PTHR46743:SF2">
    <property type="entry name" value="TEICHOIC ACIDS EXPORT ATP-BINDING PROTEIN TAGH"/>
    <property type="match status" value="1"/>
</dbReference>
<dbReference type="Gene3D" id="2.70.50.60">
    <property type="entry name" value="abc- transporter (atp binding component) like domain"/>
    <property type="match status" value="1"/>
</dbReference>
<dbReference type="Gene3D" id="3.40.50.300">
    <property type="entry name" value="P-loop containing nucleotide triphosphate hydrolases"/>
    <property type="match status" value="1"/>
</dbReference>
<dbReference type="SMART" id="SM00382">
    <property type="entry name" value="AAA"/>
    <property type="match status" value="1"/>
</dbReference>
<proteinExistence type="inferred from homology"/>
<keyword evidence="10" id="KW-1185">Reference proteome</keyword>
<keyword evidence="5 7" id="KW-0067">ATP-binding</keyword>
<dbReference type="PANTHER" id="PTHR46743">
    <property type="entry name" value="TEICHOIC ACIDS EXPORT ATP-BINDING PROTEIN TAGH"/>
    <property type="match status" value="1"/>
</dbReference>
<evidence type="ECO:0000313" key="7">
    <source>
        <dbReference type="EMBL" id="TCS98800.1"/>
    </source>
</evidence>
<dbReference type="GO" id="GO:0140359">
    <property type="term" value="F:ABC-type transporter activity"/>
    <property type="evidence" value="ECO:0007669"/>
    <property type="project" value="InterPro"/>
</dbReference>
<reference evidence="7 9" key="1">
    <citation type="submission" date="2019-03" db="EMBL/GenBank/DDBJ databases">
        <title>Genomic Encyclopedia of Type Strains, Phase IV (KMG-IV): sequencing the most valuable type-strain genomes for metagenomic binning, comparative biology and taxonomic classification.</title>
        <authorList>
            <person name="Goeker M."/>
        </authorList>
    </citation>
    <scope>NUCLEOTIDE SEQUENCE [LARGE SCALE GENOMIC DNA]</scope>
    <source>
        <strain evidence="7 9">DSM 12034</strain>
    </source>
</reference>
<evidence type="ECO:0000256" key="3">
    <source>
        <dbReference type="ARBA" id="ARBA00022475"/>
    </source>
</evidence>
<feature type="domain" description="ABC transporter" evidence="6">
    <location>
        <begin position="31"/>
        <end position="255"/>
    </location>
</feature>
<dbReference type="GO" id="GO:0005524">
    <property type="term" value="F:ATP binding"/>
    <property type="evidence" value="ECO:0007669"/>
    <property type="project" value="UniProtKB-KW"/>
</dbReference>
<dbReference type="InterPro" id="IPR015860">
    <property type="entry name" value="ABC_transpr_TagH-like"/>
</dbReference>
<dbReference type="OrthoDB" id="9778870at2"/>
<dbReference type="CDD" id="cd03220">
    <property type="entry name" value="ABC_KpsT_Wzt"/>
    <property type="match status" value="1"/>
</dbReference>
<dbReference type="InterPro" id="IPR050683">
    <property type="entry name" value="Bact_Polysacc_Export_ATP-bd"/>
</dbReference>
<comment type="caution">
    <text evidence="7">The sequence shown here is derived from an EMBL/GenBank/DDBJ whole genome shotgun (WGS) entry which is preliminary data.</text>
</comment>
<keyword evidence="2" id="KW-0813">Transport</keyword>
<dbReference type="InterPro" id="IPR027417">
    <property type="entry name" value="P-loop_NTPase"/>
</dbReference>
<evidence type="ECO:0000256" key="4">
    <source>
        <dbReference type="ARBA" id="ARBA00022741"/>
    </source>
</evidence>
<dbReference type="Pfam" id="PF14524">
    <property type="entry name" value="Wzt_C"/>
    <property type="match status" value="1"/>
</dbReference>
<keyword evidence="4" id="KW-0547">Nucleotide-binding</keyword>
<dbReference type="GO" id="GO:0016020">
    <property type="term" value="C:membrane"/>
    <property type="evidence" value="ECO:0007669"/>
    <property type="project" value="InterPro"/>
</dbReference>
<evidence type="ECO:0000256" key="2">
    <source>
        <dbReference type="ARBA" id="ARBA00022448"/>
    </source>
</evidence>
<evidence type="ECO:0000313" key="10">
    <source>
        <dbReference type="Proteomes" id="UP000315577"/>
    </source>
</evidence>
<name>A0A4R3LGW9_9BURK</name>
<dbReference type="PROSITE" id="PS50893">
    <property type="entry name" value="ABC_TRANSPORTER_2"/>
    <property type="match status" value="1"/>
</dbReference>
<organism evidence="7 9">
    <name type="scientific">Tepidimonas ignava</name>
    <dbReference type="NCBI Taxonomy" id="114249"/>
    <lineage>
        <taxon>Bacteria</taxon>
        <taxon>Pseudomonadati</taxon>
        <taxon>Pseudomonadota</taxon>
        <taxon>Betaproteobacteria</taxon>
        <taxon>Burkholderiales</taxon>
        <taxon>Tepidimonas</taxon>
    </lineage>
</organism>
<evidence type="ECO:0000259" key="6">
    <source>
        <dbReference type="PROSITE" id="PS50893"/>
    </source>
</evidence>
<comment type="similarity">
    <text evidence="1">Belongs to the ABC transporter superfamily.</text>
</comment>
<sequence>MTTQPHKQPVLALHGVRKTFATQPSVRGQLARLLGFSAGRGGPAAGDKVVLDGVSLQVHPGEAVGIIGRNGSGKSTLLKLIAGVLVPDAGVVHAPERVCAILELGAGFDPHATGRENLRMQAALWGMDEQTLRVNWQRIVDFAELGPAIDEPVRAYSSGMLLRLAFAIAIHTPAPLLIIDEALAVGDLAFQAKCLAALRERLSQGDALLFVSHDLNSVKSLCQRAIVLQRGRVLIDADPKTAADAYVASLLQGGGAVAPGDGGVSPAHSAAVQMKQLCLNGQPVRECVLVSGQTLRLDVDLQSQQAVHGLTLGLMVHTAMGLDLFGTHTAMRGQPLNFQPGQTLRVSMEVDLLLGAGEYTLTLAVHDAHDFTQRVFLWAFHCVRITVVEPAASAVGAVRLPCRVHVRAIHTPNSESTLPCP</sequence>